<dbReference type="SUPFAM" id="SSF55729">
    <property type="entry name" value="Acyl-CoA N-acyltransferases (Nat)"/>
    <property type="match status" value="1"/>
</dbReference>
<dbReference type="PROSITE" id="PS51186">
    <property type="entry name" value="GNAT"/>
    <property type="match status" value="1"/>
</dbReference>
<dbReference type="AlphaFoldDB" id="A0A8J7M549"/>
<dbReference type="CDD" id="cd04301">
    <property type="entry name" value="NAT_SF"/>
    <property type="match status" value="1"/>
</dbReference>
<dbReference type="Gene3D" id="3.40.630.30">
    <property type="match status" value="1"/>
</dbReference>
<keyword evidence="3" id="KW-1185">Reference proteome</keyword>
<dbReference type="InterPro" id="IPR000182">
    <property type="entry name" value="GNAT_dom"/>
</dbReference>
<proteinExistence type="predicted"/>
<gene>
    <name evidence="2" type="ORF">H0I76_05245</name>
</gene>
<evidence type="ECO:0000259" key="1">
    <source>
        <dbReference type="PROSITE" id="PS51186"/>
    </source>
</evidence>
<dbReference type="Pfam" id="PF00583">
    <property type="entry name" value="Acetyltransf_1"/>
    <property type="match status" value="1"/>
</dbReference>
<comment type="caution">
    <text evidence="2">The sequence shown here is derived from an EMBL/GenBank/DDBJ whole genome shotgun (WGS) entry which is preliminary data.</text>
</comment>
<organism evidence="2 3">
    <name type="scientific">Thermohalobaculum xanthum</name>
    <dbReference type="NCBI Taxonomy" id="2753746"/>
    <lineage>
        <taxon>Bacteria</taxon>
        <taxon>Pseudomonadati</taxon>
        <taxon>Pseudomonadota</taxon>
        <taxon>Alphaproteobacteria</taxon>
        <taxon>Rhodobacterales</taxon>
        <taxon>Paracoccaceae</taxon>
        <taxon>Thermohalobaculum</taxon>
    </lineage>
</organism>
<reference evidence="2" key="1">
    <citation type="submission" date="2020-12" db="EMBL/GenBank/DDBJ databases">
        <title>Bacterial taxonomy.</title>
        <authorList>
            <person name="Pan X."/>
        </authorList>
    </citation>
    <scope>NUCLEOTIDE SEQUENCE</scope>
    <source>
        <strain evidence="2">M0105</strain>
    </source>
</reference>
<name>A0A8J7M549_9RHOB</name>
<evidence type="ECO:0000313" key="2">
    <source>
        <dbReference type="EMBL" id="MBK0398584.1"/>
    </source>
</evidence>
<feature type="domain" description="N-acetyltransferase" evidence="1">
    <location>
        <begin position="1"/>
        <end position="135"/>
    </location>
</feature>
<dbReference type="Proteomes" id="UP000655420">
    <property type="component" value="Unassembled WGS sequence"/>
</dbReference>
<dbReference type="GO" id="GO:0016747">
    <property type="term" value="F:acyltransferase activity, transferring groups other than amino-acyl groups"/>
    <property type="evidence" value="ECO:0007669"/>
    <property type="project" value="InterPro"/>
</dbReference>
<dbReference type="EMBL" id="JAEHHL010000002">
    <property type="protein sequence ID" value="MBK0398584.1"/>
    <property type="molecule type" value="Genomic_DNA"/>
</dbReference>
<evidence type="ECO:0000313" key="3">
    <source>
        <dbReference type="Proteomes" id="UP000655420"/>
    </source>
</evidence>
<dbReference type="InterPro" id="IPR016181">
    <property type="entry name" value="Acyl_CoA_acyltransferase"/>
</dbReference>
<protein>
    <submittedName>
        <fullName evidence="2">GNAT family N-acetyltransferase</fullName>
    </submittedName>
</protein>
<sequence>MRARVTGGRAPGLLAYLDDTPSGWISVAPRSEFPRLAGSRILAPVDDRDAWSVTCFFIARQARRKGLTVALLDAAAGFARRHGARCLEGYPVDPGDTRYPGTFAWTGLAPAFLAAGFHEVARRSDKRPIMRRELDADDDG</sequence>
<accession>A0A8J7M549</accession>